<evidence type="ECO:0000256" key="3">
    <source>
        <dbReference type="ARBA" id="ARBA00022578"/>
    </source>
</evidence>
<dbReference type="PROSITE" id="PS01043">
    <property type="entry name" value="TRANSPOSASE_IS30"/>
    <property type="match status" value="1"/>
</dbReference>
<comment type="function">
    <text evidence="1">Required for the transposition of the insertion element.</text>
</comment>
<dbReference type="AlphaFoldDB" id="A0A1J4VB94"/>
<dbReference type="Pfam" id="PF00665">
    <property type="entry name" value="rve"/>
    <property type="match status" value="1"/>
</dbReference>
<dbReference type="GO" id="GO:0015074">
    <property type="term" value="P:DNA integration"/>
    <property type="evidence" value="ECO:0007669"/>
    <property type="project" value="InterPro"/>
</dbReference>
<dbReference type="PROSITE" id="PS50994">
    <property type="entry name" value="INTEGRASE"/>
    <property type="match status" value="1"/>
</dbReference>
<protein>
    <submittedName>
        <fullName evidence="7">IS30 family transposase</fullName>
    </submittedName>
</protein>
<dbReference type="SUPFAM" id="SSF53098">
    <property type="entry name" value="Ribonuclease H-like"/>
    <property type="match status" value="1"/>
</dbReference>
<dbReference type="InterPro" id="IPR025246">
    <property type="entry name" value="IS30-like_HTH"/>
</dbReference>
<evidence type="ECO:0000259" key="6">
    <source>
        <dbReference type="PROSITE" id="PS50994"/>
    </source>
</evidence>
<evidence type="ECO:0000256" key="4">
    <source>
        <dbReference type="ARBA" id="ARBA00023125"/>
    </source>
</evidence>
<dbReference type="Gene3D" id="3.30.420.10">
    <property type="entry name" value="Ribonuclease H-like superfamily/Ribonuclease H"/>
    <property type="match status" value="1"/>
</dbReference>
<dbReference type="InterPro" id="IPR036397">
    <property type="entry name" value="RNaseH_sf"/>
</dbReference>
<dbReference type="InterPro" id="IPR001598">
    <property type="entry name" value="Transposase_IS30_CS"/>
</dbReference>
<dbReference type="EMBL" id="MNVO01000012">
    <property type="protein sequence ID" value="OIO33320.1"/>
    <property type="molecule type" value="Genomic_DNA"/>
</dbReference>
<comment type="caution">
    <text evidence="7">The sequence shown here is derived from an EMBL/GenBank/DDBJ whole genome shotgun (WGS) entry which is preliminary data.</text>
</comment>
<dbReference type="GO" id="GO:0005829">
    <property type="term" value="C:cytosol"/>
    <property type="evidence" value="ECO:0007669"/>
    <property type="project" value="TreeGrafter"/>
</dbReference>
<dbReference type="InterPro" id="IPR001584">
    <property type="entry name" value="Integrase_cat-core"/>
</dbReference>
<dbReference type="GO" id="GO:0003677">
    <property type="term" value="F:DNA binding"/>
    <property type="evidence" value="ECO:0007669"/>
    <property type="project" value="UniProtKB-KW"/>
</dbReference>
<evidence type="ECO:0000256" key="1">
    <source>
        <dbReference type="ARBA" id="ARBA00002190"/>
    </source>
</evidence>
<accession>A0A1J4VB94</accession>
<proteinExistence type="inferred from homology"/>
<dbReference type="GO" id="GO:0004803">
    <property type="term" value="F:transposase activity"/>
    <property type="evidence" value="ECO:0007669"/>
    <property type="project" value="InterPro"/>
</dbReference>
<evidence type="ECO:0000313" key="7">
    <source>
        <dbReference type="EMBL" id="OIO33320.1"/>
    </source>
</evidence>
<name>A0A1J4VB94_9BACT</name>
<dbReference type="InterPro" id="IPR053392">
    <property type="entry name" value="Transposase_IS30-like"/>
</dbReference>
<keyword evidence="5" id="KW-0233">DNA recombination</keyword>
<evidence type="ECO:0000256" key="5">
    <source>
        <dbReference type="ARBA" id="ARBA00023172"/>
    </source>
</evidence>
<reference evidence="7 8" key="1">
    <citation type="journal article" date="2016" name="Environ. Microbiol.">
        <title>Genomic resolution of a cold subsurface aquifer community provides metabolic insights for novel microbes adapted to high CO concentrations.</title>
        <authorList>
            <person name="Probst A.J."/>
            <person name="Castelle C.J."/>
            <person name="Singh A."/>
            <person name="Brown C.T."/>
            <person name="Anantharaman K."/>
            <person name="Sharon I."/>
            <person name="Hug L.A."/>
            <person name="Burstein D."/>
            <person name="Emerson J.B."/>
            <person name="Thomas B.C."/>
            <person name="Banfield J.F."/>
        </authorList>
    </citation>
    <scope>NUCLEOTIDE SEQUENCE [LARGE SCALE GENOMIC DNA]</scope>
    <source>
        <strain evidence="7">CG1_02_47_685</strain>
    </source>
</reference>
<evidence type="ECO:0000256" key="2">
    <source>
        <dbReference type="ARBA" id="ARBA00006363"/>
    </source>
</evidence>
<keyword evidence="4" id="KW-0238">DNA-binding</keyword>
<dbReference type="PANTHER" id="PTHR10948">
    <property type="entry name" value="TRANSPOSASE"/>
    <property type="match status" value="1"/>
</dbReference>
<keyword evidence="3" id="KW-0815">Transposition</keyword>
<dbReference type="Proteomes" id="UP000183206">
    <property type="component" value="Unassembled WGS sequence"/>
</dbReference>
<sequence>MKNYKRLSDVEREEISRMLAQNCSFQDIARRLGRYASTVSREVSRGSCNKYTYRAAKAQNRARRNAGKRRFGKFRLNGEIDLRRYIYRKLKLKWSPVQIAEELELDYPLDMTMRISPESIYTYIYILPRGALKKELTSCLRQNRKRRCKQARGVKMERKIEDMLSIEERPKEVEDRIIPGHWEGDLIVGKNNRSALGTLVERTTRTTILIPVKSREAEVVAKAFAKEVKKLPQQMKLSMTYDQGREMAQHKLFTKITGVKVYFAHPRSPWERGTNENTNGLIRQFFPKGTDFKKVSRYEIKKAQDLLNGRPRKTLGFQKPFEVFNQLINQRCCVRSY</sequence>
<dbReference type="InterPro" id="IPR051917">
    <property type="entry name" value="Transposase-Integrase"/>
</dbReference>
<comment type="similarity">
    <text evidence="2">Belongs to the transposase IS30 family.</text>
</comment>
<dbReference type="GO" id="GO:0006313">
    <property type="term" value="P:DNA transposition"/>
    <property type="evidence" value="ECO:0007669"/>
    <property type="project" value="InterPro"/>
</dbReference>
<dbReference type="PANTHER" id="PTHR10948:SF23">
    <property type="entry name" value="TRANSPOSASE INSI FOR INSERTION SEQUENCE ELEMENT IS30A-RELATED"/>
    <property type="match status" value="1"/>
</dbReference>
<dbReference type="NCBIfam" id="NF033563">
    <property type="entry name" value="transpos_IS30"/>
    <property type="match status" value="1"/>
</dbReference>
<feature type="non-terminal residue" evidence="7">
    <location>
        <position position="337"/>
    </location>
</feature>
<dbReference type="Gene3D" id="1.10.10.60">
    <property type="entry name" value="Homeodomain-like"/>
    <property type="match status" value="1"/>
</dbReference>
<dbReference type="Pfam" id="PF13936">
    <property type="entry name" value="HTH_38"/>
    <property type="match status" value="1"/>
</dbReference>
<gene>
    <name evidence="7" type="ORF">AUJ44_00575</name>
</gene>
<evidence type="ECO:0000313" key="8">
    <source>
        <dbReference type="Proteomes" id="UP000183206"/>
    </source>
</evidence>
<feature type="domain" description="Integrase catalytic" evidence="6">
    <location>
        <begin position="166"/>
        <end position="328"/>
    </location>
</feature>
<dbReference type="InterPro" id="IPR012337">
    <property type="entry name" value="RNaseH-like_sf"/>
</dbReference>
<organism evidence="7 8">
    <name type="scientific">Candidatus Nomurabacteria bacterium CG1_02_47_685</name>
    <dbReference type="NCBI Taxonomy" id="1805282"/>
    <lineage>
        <taxon>Bacteria</taxon>
        <taxon>Candidatus Nomuraibacteriota</taxon>
    </lineage>
</organism>